<sequence>MSVKNRLDRINPPYIVEVICDTENNETWWVGTCDKLRLATEGQTYEELQQRVWEIAPEMHELQGYGKESDNIRISFIQTESHHEHQRLEM</sequence>
<dbReference type="InterPro" id="IPR015066">
    <property type="entry name" value="DUF1902"/>
</dbReference>
<dbReference type="SUPFAM" id="SSF143100">
    <property type="entry name" value="TTHA1013/TTHA0281-like"/>
    <property type="match status" value="1"/>
</dbReference>
<dbReference type="Pfam" id="PF08972">
    <property type="entry name" value="DUF1902"/>
    <property type="match status" value="1"/>
</dbReference>
<feature type="domain" description="DUF1902" evidence="1">
    <location>
        <begin position="14"/>
        <end position="64"/>
    </location>
</feature>
<reference evidence="2 3" key="1">
    <citation type="submission" date="2014-11" db="EMBL/GenBank/DDBJ databases">
        <title>Pan-genome of Gallibacterium spp.</title>
        <authorList>
            <person name="Kudirkiene E."/>
            <person name="Bojesen A.M."/>
        </authorList>
    </citation>
    <scope>NUCLEOTIDE SEQUENCE [LARGE SCALE GENOMIC DNA]</scope>
    <source>
        <strain evidence="2 3">59/S3/89</strain>
    </source>
</reference>
<gene>
    <name evidence="2" type="ORF">QV06_09445</name>
</gene>
<comment type="caution">
    <text evidence="2">The sequence shown here is derived from an EMBL/GenBank/DDBJ whole genome shotgun (WGS) entry which is preliminary data.</text>
</comment>
<protein>
    <recommendedName>
        <fullName evidence="1">DUF1902 domain-containing protein</fullName>
    </recommendedName>
</protein>
<dbReference type="AlphaFoldDB" id="A0A1A7PRM4"/>
<dbReference type="Gene3D" id="3.30.2390.10">
    <property type="entry name" value="TTHA1013-like"/>
    <property type="match status" value="1"/>
</dbReference>
<organism evidence="2 3">
    <name type="scientific">Gallibacterium genomosp. 3</name>
    <dbReference type="NCBI Taxonomy" id="505345"/>
    <lineage>
        <taxon>Bacteria</taxon>
        <taxon>Pseudomonadati</taxon>
        <taxon>Pseudomonadota</taxon>
        <taxon>Gammaproteobacteria</taxon>
        <taxon>Pasteurellales</taxon>
        <taxon>Pasteurellaceae</taxon>
        <taxon>Gallibacterium</taxon>
    </lineage>
</organism>
<dbReference type="Proteomes" id="UP000092626">
    <property type="component" value="Unassembled WGS sequence"/>
</dbReference>
<proteinExistence type="predicted"/>
<name>A0A1A7PRM4_9PAST</name>
<dbReference type="EMBL" id="JTJR01000038">
    <property type="protein sequence ID" value="OBX03805.1"/>
    <property type="molecule type" value="Genomic_DNA"/>
</dbReference>
<dbReference type="InterPro" id="IPR035069">
    <property type="entry name" value="TTHA1013/TTHA0281-like"/>
</dbReference>
<accession>A0A1A7PRM4</accession>
<evidence type="ECO:0000259" key="1">
    <source>
        <dbReference type="Pfam" id="PF08972"/>
    </source>
</evidence>
<evidence type="ECO:0000313" key="3">
    <source>
        <dbReference type="Proteomes" id="UP000092626"/>
    </source>
</evidence>
<evidence type="ECO:0000313" key="2">
    <source>
        <dbReference type="EMBL" id="OBX03805.1"/>
    </source>
</evidence>